<protein>
    <submittedName>
        <fullName evidence="4">Zn-dependent protease</fullName>
    </submittedName>
</protein>
<dbReference type="KEGG" id="ipc:IPA_01340"/>
<dbReference type="PANTHER" id="PTHR30624">
    <property type="entry name" value="UNCHARACTERIZED PROTEIN TLDD AND PMBA"/>
    <property type="match status" value="1"/>
</dbReference>
<dbReference type="GO" id="GO:0006508">
    <property type="term" value="P:proteolysis"/>
    <property type="evidence" value="ECO:0007669"/>
    <property type="project" value="UniProtKB-KW"/>
</dbReference>
<proteinExistence type="inferred from homology"/>
<keyword evidence="4" id="KW-0645">Protease</keyword>
<evidence type="ECO:0000259" key="2">
    <source>
        <dbReference type="Pfam" id="PF19289"/>
    </source>
</evidence>
<sequence>MPSSLPSEGESLEAARRVVEEGWKRGVKAEVLIFSFASTRILGSKEEIKIASGEKWVGAVRVNGSGIAYSTNPQGLFKALEEAIKASKMLGEIPLAPLDPLVDRVTQRLEVPPWDVPLEQKVKDVRDSLKDVEGSITLNYRESYGYKLYLSYEGREILQRLSYTLHAASVTLSEGGNRGNGYWSDASRRGYTTDPFKVVQKAYSKAKNQLRGKSVEPGTWDVVLMPPAIGVMVHEALGHMSEADHVKAGSPLKLGEKVASDVVSVSDSPGSGEEWGSIFYDDEGVKPKKVEILKEGVVSGFLTDRQHAKELNLPLTGNGRVEEPGLRILPRMRVTYLEPGDWDEEELIREMKRGLLIYDTSGGNAENDGTFFFMSQEAWYVENGEKVFPLRPMGMSGNVLEMLKFVRGVGKRLEFRPGTCGKWGQSVPVSVGGGAALTKIRVSPV</sequence>
<name>A0A977K8Z4_9CREN</name>
<dbReference type="Proteomes" id="UP001063698">
    <property type="component" value="Chromosome"/>
</dbReference>
<reference evidence="4" key="1">
    <citation type="submission" date="2013-11" db="EMBL/GenBank/DDBJ databases">
        <title>Comparative genomics of Ignicoccus.</title>
        <authorList>
            <person name="Podar M."/>
        </authorList>
    </citation>
    <scope>NUCLEOTIDE SEQUENCE</scope>
    <source>
        <strain evidence="4">DSM 13166</strain>
    </source>
</reference>
<dbReference type="Pfam" id="PF19290">
    <property type="entry name" value="PmbA_TldD_2nd"/>
    <property type="match status" value="1"/>
</dbReference>
<feature type="domain" description="Metalloprotease TldD/E C-terminal" evidence="2">
    <location>
        <begin position="217"/>
        <end position="428"/>
    </location>
</feature>
<evidence type="ECO:0000259" key="3">
    <source>
        <dbReference type="Pfam" id="PF19290"/>
    </source>
</evidence>
<accession>A0A977K8Z4</accession>
<feature type="domain" description="Metalloprotease TldD/E central" evidence="3">
    <location>
        <begin position="112"/>
        <end position="210"/>
    </location>
</feature>
<dbReference type="EMBL" id="CP006868">
    <property type="protein sequence ID" value="UXD21207.1"/>
    <property type="molecule type" value="Genomic_DNA"/>
</dbReference>
<dbReference type="SUPFAM" id="SSF111283">
    <property type="entry name" value="Putative modulator of DNA gyrase, PmbA/TldD"/>
    <property type="match status" value="1"/>
</dbReference>
<evidence type="ECO:0000313" key="5">
    <source>
        <dbReference type="Proteomes" id="UP001063698"/>
    </source>
</evidence>
<dbReference type="Pfam" id="PF19289">
    <property type="entry name" value="PmbA_TldD_3rd"/>
    <property type="match status" value="1"/>
</dbReference>
<organism evidence="4 5">
    <name type="scientific">Ignicoccus pacificus DSM 13166</name>
    <dbReference type="NCBI Taxonomy" id="940294"/>
    <lineage>
        <taxon>Archaea</taxon>
        <taxon>Thermoproteota</taxon>
        <taxon>Thermoprotei</taxon>
        <taxon>Desulfurococcales</taxon>
        <taxon>Desulfurococcaceae</taxon>
        <taxon>Ignicoccus</taxon>
    </lineage>
</organism>
<comment type="similarity">
    <text evidence="1">Belongs to the peptidase U62 family.</text>
</comment>
<dbReference type="PANTHER" id="PTHR30624:SF0">
    <property type="entry name" value="METALLOPROTEASE SLR0863"/>
    <property type="match status" value="1"/>
</dbReference>
<dbReference type="GO" id="GO:0005829">
    <property type="term" value="C:cytosol"/>
    <property type="evidence" value="ECO:0007669"/>
    <property type="project" value="TreeGrafter"/>
</dbReference>
<dbReference type="InterPro" id="IPR036059">
    <property type="entry name" value="TldD/PmbA_sf"/>
</dbReference>
<keyword evidence="4" id="KW-0378">Hydrolase</keyword>
<dbReference type="InterPro" id="IPR045569">
    <property type="entry name" value="Metalloprtase-TldD/E_C"/>
</dbReference>
<dbReference type="InterPro" id="IPR051463">
    <property type="entry name" value="Peptidase_U62_metallo"/>
</dbReference>
<evidence type="ECO:0000256" key="1">
    <source>
        <dbReference type="ARBA" id="ARBA00005836"/>
    </source>
</evidence>
<keyword evidence="5" id="KW-1185">Reference proteome</keyword>
<evidence type="ECO:0000313" key="4">
    <source>
        <dbReference type="EMBL" id="UXD21207.1"/>
    </source>
</evidence>
<dbReference type="InterPro" id="IPR045570">
    <property type="entry name" value="Metalloprtase-TldD/E_cen_dom"/>
</dbReference>
<dbReference type="InterPro" id="IPR035068">
    <property type="entry name" value="TldD/PmbA_N"/>
</dbReference>
<dbReference type="Gene3D" id="3.30.2290.10">
    <property type="entry name" value="PmbA/TldD superfamily"/>
    <property type="match status" value="1"/>
</dbReference>
<gene>
    <name evidence="4" type="ORF">IPA_01340</name>
</gene>
<dbReference type="AlphaFoldDB" id="A0A977K8Z4"/>
<dbReference type="GO" id="GO:0008237">
    <property type="term" value="F:metallopeptidase activity"/>
    <property type="evidence" value="ECO:0007669"/>
    <property type="project" value="InterPro"/>
</dbReference>